<evidence type="ECO:0000313" key="2">
    <source>
        <dbReference type="Proteomes" id="UP000325116"/>
    </source>
</evidence>
<name>A0A5C8CET7_9SPIR</name>
<accession>A0A5C8CET7</accession>
<protein>
    <submittedName>
        <fullName evidence="1">Uncharacterized protein</fullName>
    </submittedName>
</protein>
<organism evidence="1 2">
    <name type="scientific">Brachyspira aalborgi</name>
    <dbReference type="NCBI Taxonomy" id="29522"/>
    <lineage>
        <taxon>Bacteria</taxon>
        <taxon>Pseudomonadati</taxon>
        <taxon>Spirochaetota</taxon>
        <taxon>Spirochaetia</taxon>
        <taxon>Brachyspirales</taxon>
        <taxon>Brachyspiraceae</taxon>
        <taxon>Brachyspira</taxon>
    </lineage>
</organism>
<dbReference type="EMBL" id="SAXT01000009">
    <property type="protein sequence ID" value="TXJ10871.1"/>
    <property type="molecule type" value="Genomic_DNA"/>
</dbReference>
<gene>
    <name evidence="1" type="ORF">EPJ80_12055</name>
</gene>
<proteinExistence type="predicted"/>
<dbReference type="AlphaFoldDB" id="A0A5C8CET7"/>
<sequence length="327" mass="39034">MNEEFFSRKESVKDIFFTIEGKLKKGLFKESMEDFDRIMAMDFEYADLYENISCVKFWINRLDILNKKLKEDWAEYCKFLDSSYKKFCIFIRDKDYKGDLISIKAIHYFVYNRIIELIMNKSPEDINGKDELHLLANAFIELEDYSKGLKAYEYLNTIEPYNSNTLGFIAEINHKLGDEKKAKMYIREALFYEPQNIEFEKITIEAVREIRDIIIKRGIHNGSQEEIISWMSAYGELMNILDIKKELSREEEIELRKNISRLEADYRKFKLRDKTAPKLLSSYAFLTACLIMRHNSSDREEIEILARKMAAIDEDLLRYYINKLEKR</sequence>
<reference evidence="1 2" key="1">
    <citation type="journal article" date="1992" name="Lakartidningen">
        <title>[Penicillin V and not amoxicillin is the first choice preparation in acute otitis].</title>
        <authorList>
            <person name="Kamme C."/>
            <person name="Lundgren K."/>
            <person name="Prellner K."/>
        </authorList>
    </citation>
    <scope>NUCLEOTIDE SEQUENCE [LARGE SCALE GENOMIC DNA]</scope>
    <source>
        <strain evidence="1 2">W1</strain>
    </source>
</reference>
<dbReference type="InterPro" id="IPR011990">
    <property type="entry name" value="TPR-like_helical_dom_sf"/>
</dbReference>
<dbReference type="SUPFAM" id="SSF48452">
    <property type="entry name" value="TPR-like"/>
    <property type="match status" value="1"/>
</dbReference>
<dbReference type="Proteomes" id="UP000325116">
    <property type="component" value="Unassembled WGS sequence"/>
</dbReference>
<comment type="caution">
    <text evidence="1">The sequence shown here is derived from an EMBL/GenBank/DDBJ whole genome shotgun (WGS) entry which is preliminary data.</text>
</comment>
<evidence type="ECO:0000313" key="1">
    <source>
        <dbReference type="EMBL" id="TXJ10871.1"/>
    </source>
</evidence>
<dbReference type="Gene3D" id="1.25.40.10">
    <property type="entry name" value="Tetratricopeptide repeat domain"/>
    <property type="match status" value="1"/>
</dbReference>
<dbReference type="RefSeq" id="WP_147759182.1">
    <property type="nucleotide sequence ID" value="NZ_SAXT01000009.1"/>
</dbReference>